<evidence type="ECO:0000256" key="4">
    <source>
        <dbReference type="ARBA" id="ARBA00022723"/>
    </source>
</evidence>
<evidence type="ECO:0000259" key="16">
    <source>
        <dbReference type="PROSITE" id="PS51184"/>
    </source>
</evidence>
<dbReference type="EC" id="1.14.11.27" evidence="3"/>
<keyword evidence="9" id="KW-0560">Oxidoreductase</keyword>
<comment type="similarity">
    <text evidence="2">Belongs to the JHDM1 histone demethylase family.</text>
</comment>
<accession>A0A7J7IBP4</accession>
<dbReference type="SUPFAM" id="SSF51197">
    <property type="entry name" value="Clavaminate synthase-like"/>
    <property type="match status" value="1"/>
</dbReference>
<evidence type="ECO:0000313" key="17">
    <source>
        <dbReference type="EMBL" id="KAF6000513.1"/>
    </source>
</evidence>
<dbReference type="InterPro" id="IPR050690">
    <property type="entry name" value="JHDM1_Histone_Demethylase"/>
</dbReference>
<evidence type="ECO:0000256" key="8">
    <source>
        <dbReference type="ARBA" id="ARBA00022964"/>
    </source>
</evidence>
<comment type="subcellular location">
    <subcellularLocation>
        <location evidence="1">Nucleus</location>
    </subcellularLocation>
</comment>
<dbReference type="SMART" id="SM00249">
    <property type="entry name" value="PHD"/>
    <property type="match status" value="1"/>
</dbReference>
<dbReference type="InterPro" id="IPR041070">
    <property type="entry name" value="JHD"/>
</dbReference>
<evidence type="ECO:0000256" key="13">
    <source>
        <dbReference type="ARBA" id="ARBA00023242"/>
    </source>
</evidence>
<evidence type="ECO:0000256" key="12">
    <source>
        <dbReference type="ARBA" id="ARBA00023163"/>
    </source>
</evidence>
<evidence type="ECO:0000256" key="1">
    <source>
        <dbReference type="ARBA" id="ARBA00004123"/>
    </source>
</evidence>
<keyword evidence="7" id="KW-0156">Chromatin regulator</keyword>
<dbReference type="Pfam" id="PF13621">
    <property type="entry name" value="Cupin_8"/>
    <property type="match status" value="1"/>
</dbReference>
<dbReference type="InterPro" id="IPR019786">
    <property type="entry name" value="Zinc_finger_PHD-type_CS"/>
</dbReference>
<evidence type="ECO:0000256" key="10">
    <source>
        <dbReference type="ARBA" id="ARBA00023004"/>
    </source>
</evidence>
<organism evidence="17 18">
    <name type="scientific">Cyanidiococcus yangmingshanensis</name>
    <dbReference type="NCBI Taxonomy" id="2690220"/>
    <lineage>
        <taxon>Eukaryota</taxon>
        <taxon>Rhodophyta</taxon>
        <taxon>Bangiophyceae</taxon>
        <taxon>Cyanidiales</taxon>
        <taxon>Cyanidiaceae</taxon>
        <taxon>Cyanidiococcus</taxon>
    </lineage>
</organism>
<feature type="compositionally biased region" description="Basic residues" evidence="15">
    <location>
        <begin position="58"/>
        <end position="67"/>
    </location>
</feature>
<dbReference type="Pfam" id="PF17811">
    <property type="entry name" value="JHD"/>
    <property type="match status" value="1"/>
</dbReference>
<reference evidence="17 18" key="1">
    <citation type="journal article" date="2020" name="J. Phycol.">
        <title>Comparative genome analysis reveals Cyanidiococcus gen. nov., a new extremophilic red algal genus sister to Cyanidioschyzon (Cyanidioschyzonaceae, Rhodophyta).</title>
        <authorList>
            <person name="Liu S.-L."/>
            <person name="Chiang Y.-R."/>
            <person name="Yoon H.S."/>
            <person name="Fu H.-Y."/>
        </authorList>
    </citation>
    <scope>NUCLEOTIDE SEQUENCE [LARGE SCALE GENOMIC DNA]</scope>
    <source>
        <strain evidence="17 18">THAL066</strain>
    </source>
</reference>
<dbReference type="PROSITE" id="PS51184">
    <property type="entry name" value="JMJC"/>
    <property type="match status" value="1"/>
</dbReference>
<keyword evidence="6" id="KW-0862">Zinc</keyword>
<keyword evidence="8" id="KW-0223">Dioxygenase</keyword>
<keyword evidence="5" id="KW-0863">Zinc-finger</keyword>
<evidence type="ECO:0000256" key="14">
    <source>
        <dbReference type="ARBA" id="ARBA00047915"/>
    </source>
</evidence>
<keyword evidence="18" id="KW-1185">Reference proteome</keyword>
<feature type="region of interest" description="Disordered" evidence="15">
    <location>
        <begin position="104"/>
        <end position="143"/>
    </location>
</feature>
<evidence type="ECO:0000256" key="11">
    <source>
        <dbReference type="ARBA" id="ARBA00023015"/>
    </source>
</evidence>
<comment type="caution">
    <text evidence="17">The sequence shown here is derived from an EMBL/GenBank/DDBJ whole genome shotgun (WGS) entry which is preliminary data.</text>
</comment>
<keyword evidence="11" id="KW-0805">Transcription regulation</keyword>
<dbReference type="AlphaFoldDB" id="A0A7J7IBP4"/>
<evidence type="ECO:0000256" key="3">
    <source>
        <dbReference type="ARBA" id="ARBA00013246"/>
    </source>
</evidence>
<evidence type="ECO:0000256" key="15">
    <source>
        <dbReference type="SAM" id="MobiDB-lite"/>
    </source>
</evidence>
<evidence type="ECO:0000256" key="5">
    <source>
        <dbReference type="ARBA" id="ARBA00022771"/>
    </source>
</evidence>
<dbReference type="Gene3D" id="3.30.40.10">
    <property type="entry name" value="Zinc/RING finger domain, C3HC4 (zinc finger)"/>
    <property type="match status" value="1"/>
</dbReference>
<evidence type="ECO:0000256" key="2">
    <source>
        <dbReference type="ARBA" id="ARBA00008037"/>
    </source>
</evidence>
<dbReference type="SUPFAM" id="SSF57903">
    <property type="entry name" value="FYVE/PHD zinc finger"/>
    <property type="match status" value="1"/>
</dbReference>
<protein>
    <recommendedName>
        <fullName evidence="3">[histone H3]-dimethyl-L-lysine(36) demethylase</fullName>
        <ecNumber evidence="3">1.14.11.27</ecNumber>
    </recommendedName>
</protein>
<comment type="catalytic activity">
    <reaction evidence="14">
        <text>N(6),N(6)-dimethyl-L-lysyl(36)-[histone H3] + 2 2-oxoglutarate + 2 O2 = L-lysyl(36)-[histone H3] + 2 formaldehyde + 2 succinate + 2 CO2</text>
        <dbReference type="Rhea" id="RHEA:42032"/>
        <dbReference type="Rhea" id="RHEA-COMP:9785"/>
        <dbReference type="Rhea" id="RHEA-COMP:9787"/>
        <dbReference type="ChEBI" id="CHEBI:15379"/>
        <dbReference type="ChEBI" id="CHEBI:16526"/>
        <dbReference type="ChEBI" id="CHEBI:16810"/>
        <dbReference type="ChEBI" id="CHEBI:16842"/>
        <dbReference type="ChEBI" id="CHEBI:29969"/>
        <dbReference type="ChEBI" id="CHEBI:30031"/>
        <dbReference type="ChEBI" id="CHEBI:61976"/>
        <dbReference type="EC" id="1.14.11.27"/>
    </reaction>
</comment>
<dbReference type="InterPro" id="IPR011011">
    <property type="entry name" value="Znf_FYVE_PHD"/>
</dbReference>
<dbReference type="InterPro" id="IPR013083">
    <property type="entry name" value="Znf_RING/FYVE/PHD"/>
</dbReference>
<dbReference type="SMART" id="SM00558">
    <property type="entry name" value="JmjC"/>
    <property type="match status" value="1"/>
</dbReference>
<dbReference type="InterPro" id="IPR041667">
    <property type="entry name" value="Cupin_8"/>
</dbReference>
<feature type="region of interest" description="Disordered" evidence="15">
    <location>
        <begin position="43"/>
        <end position="74"/>
    </location>
</feature>
<dbReference type="GO" id="GO:0140680">
    <property type="term" value="F:histone H3K36me/H3K36me2 demethylase activity"/>
    <property type="evidence" value="ECO:0007669"/>
    <property type="project" value="UniProtKB-EC"/>
</dbReference>
<keyword evidence="12" id="KW-0804">Transcription</keyword>
<feature type="region of interest" description="Disordered" evidence="15">
    <location>
        <begin position="1"/>
        <end position="22"/>
    </location>
</feature>
<name>A0A7J7IBP4_9RHOD</name>
<proteinExistence type="inferred from homology"/>
<dbReference type="Gene3D" id="2.60.120.650">
    <property type="entry name" value="Cupin"/>
    <property type="match status" value="1"/>
</dbReference>
<dbReference type="GO" id="GO:0005634">
    <property type="term" value="C:nucleus"/>
    <property type="evidence" value="ECO:0007669"/>
    <property type="project" value="UniProtKB-SubCell"/>
</dbReference>
<keyword evidence="10" id="KW-0408">Iron</keyword>
<feature type="domain" description="JmjC" evidence="16">
    <location>
        <begin position="363"/>
        <end position="545"/>
    </location>
</feature>
<keyword evidence="4" id="KW-0479">Metal-binding</keyword>
<gene>
    <name evidence="17" type="primary">JHD1_1</name>
    <name evidence="17" type="ORF">F1559_000832</name>
</gene>
<dbReference type="InterPro" id="IPR001965">
    <property type="entry name" value="Znf_PHD"/>
</dbReference>
<dbReference type="PANTHER" id="PTHR23123">
    <property type="entry name" value="PHD/F-BOX CONTAINING PROTEIN"/>
    <property type="match status" value="1"/>
</dbReference>
<dbReference type="PROSITE" id="PS01359">
    <property type="entry name" value="ZF_PHD_1"/>
    <property type="match status" value="1"/>
</dbReference>
<dbReference type="OrthoDB" id="5876800at2759"/>
<evidence type="ECO:0000256" key="7">
    <source>
        <dbReference type="ARBA" id="ARBA00022853"/>
    </source>
</evidence>
<dbReference type="Proteomes" id="UP000530660">
    <property type="component" value="Unassembled WGS sequence"/>
</dbReference>
<evidence type="ECO:0000256" key="6">
    <source>
        <dbReference type="ARBA" id="ARBA00022833"/>
    </source>
</evidence>
<evidence type="ECO:0000256" key="9">
    <source>
        <dbReference type="ARBA" id="ARBA00023002"/>
    </source>
</evidence>
<evidence type="ECO:0000313" key="18">
    <source>
        <dbReference type="Proteomes" id="UP000530660"/>
    </source>
</evidence>
<dbReference type="GO" id="GO:0008270">
    <property type="term" value="F:zinc ion binding"/>
    <property type="evidence" value="ECO:0007669"/>
    <property type="project" value="UniProtKB-KW"/>
</dbReference>
<sequence length="649" mass="72038">MTSSEPVVDPFKTARHPAPTSAEQCIVLDRVAFTQSHALGSVMVSGTSEESPEASKADRKRAQRHSPSKSAATGIISSVTNGCETPPQRCLCLPEEAVAQATHLRRAQRPCPKESDTEFRDEESDSVGERNSQPGPVEHTSASASAAAAAASVGVGACQGHKAKCKRYCICRQPYDAKRNGDMIGCDHPNCAYGWFHISCLFLNPSHLRTSKPFICRFCLETGTDLFASADGAKRLRKDGTRHLVADYARLHEGDIGGALCSGRNSAGALVEAARAAAERQAGRFMGAADEAVSLAASLGIRYWSNGYELDRIPDAPCVVRDCAGLDMRIPASAYAHEQVAREYGIDRICEVLDVASQRELEPRWSLGQYLDYLSTEASLRQRVLNLISLEISETPTGQAFQAPGIIRRADWATLYLPPRPHVDTYYLLSAAGSWTSWHIDFGGSTVFYHVLRGQKRFYVCPPTERHLLLYERWQSDPQQALREFDFVEELNSVATIDLEAGNTLFIPAGWLHAVFTPLDSVVLGGNILHLGGVTMQQRIYNMERRLHVPDKYRFPLFRELYWLALRQYATTIERRCSRHEDALVDFCAEEREQLRSLVDILRDQVQDALTKTRGDTRQRRHSLTLREALGFPKALTLANGTALARSSR</sequence>
<dbReference type="EMBL" id="VWRR01000019">
    <property type="protein sequence ID" value="KAF6000513.1"/>
    <property type="molecule type" value="Genomic_DNA"/>
</dbReference>
<dbReference type="InterPro" id="IPR003347">
    <property type="entry name" value="JmjC_dom"/>
</dbReference>
<keyword evidence="13" id="KW-0539">Nucleus</keyword>